<sequence>MNDGNLTESGVRILGAGCAGFGAAHQLHSQGVKPVIYEARDHIGGHTASFDYKDGFIFDEGPHISFTKNERIKTLFAESVEQDFQAFPSRVNNYWQGHWIKHPAQVNLAGLPRQLIVDCIKDFVHAQNNEYGEIRNYQDWLHAAFGPTFGDTFPGEYTKKYHTTEAKNLTTDWLGPRLYQPDLEEVLHGALDKDTQDVHYIPDFRYPTNGGFVSYLDMFAKKSEVHLDHRVTEIDTREKMLTFSHGGQASYEKLISSIPLPALIPLIKDAPKDVQEAAALLSCSQVVLINIGVNRANVSDCHWTYFYDADIPFSRLSFPHMFSPHVAPEGCGAIQAEIYFSDKWKPMTGTLEDWIEPTIQSLMKIGYIQDREEIIHTSTLYAPWGNVIFDHDRPKCLKLVHDYLKEVGVAYCGRYGDWAYIWTDESFISGERAANMVMNYGAEA</sequence>
<dbReference type="AlphaFoldDB" id="A0A059DZ76"/>
<gene>
    <name evidence="2" type="ORF">DCG65_02435</name>
    <name evidence="3" type="ORF">DD728_05695</name>
    <name evidence="4" type="ORF">HY36_08080</name>
</gene>
<dbReference type="PATRIC" id="fig|1280948.3.peg.2731"/>
<dbReference type="Proteomes" id="UP000024547">
    <property type="component" value="Unassembled WGS sequence"/>
</dbReference>
<dbReference type="Pfam" id="PF01593">
    <property type="entry name" value="Amino_oxidase"/>
    <property type="match status" value="1"/>
</dbReference>
<dbReference type="PANTHER" id="PTHR21197:SF0">
    <property type="entry name" value="UDP-GALACTOPYRANOSE MUTASE"/>
    <property type="match status" value="1"/>
</dbReference>
<dbReference type="STRING" id="1280948.HY36_08080"/>
<evidence type="ECO:0000313" key="6">
    <source>
        <dbReference type="Proteomes" id="UP000259173"/>
    </source>
</evidence>
<dbReference type="GeneID" id="92500706"/>
<name>A0A059DZ76_9PROT</name>
<evidence type="ECO:0000259" key="1">
    <source>
        <dbReference type="Pfam" id="PF01593"/>
    </source>
</evidence>
<accession>A0A059DZ76</accession>
<dbReference type="EMBL" id="DMBR01000074">
    <property type="protein sequence ID" value="HAE93390.1"/>
    <property type="molecule type" value="Genomic_DNA"/>
</dbReference>
<evidence type="ECO:0000313" key="4">
    <source>
        <dbReference type="EMBL" id="KCZ59226.1"/>
    </source>
</evidence>
<protein>
    <recommendedName>
        <fullName evidence="1">Amine oxidase domain-containing protein</fullName>
    </recommendedName>
</protein>
<dbReference type="SUPFAM" id="SSF51905">
    <property type="entry name" value="FAD/NAD(P)-binding domain"/>
    <property type="match status" value="1"/>
</dbReference>
<dbReference type="EMBL" id="AWFH01000045">
    <property type="protein sequence ID" value="KCZ59226.1"/>
    <property type="molecule type" value="Genomic_DNA"/>
</dbReference>
<dbReference type="OrthoDB" id="9769600at2"/>
<feature type="domain" description="Amine oxidase" evidence="1">
    <location>
        <begin position="19"/>
        <end position="300"/>
    </location>
</feature>
<comment type="caution">
    <text evidence="4">The sequence shown here is derived from an EMBL/GenBank/DDBJ whole genome shotgun (WGS) entry which is preliminary data.</text>
</comment>
<dbReference type="GO" id="GO:0005829">
    <property type="term" value="C:cytosol"/>
    <property type="evidence" value="ECO:0007669"/>
    <property type="project" value="TreeGrafter"/>
</dbReference>
<dbReference type="GO" id="GO:0050660">
    <property type="term" value="F:flavin adenine dinucleotide binding"/>
    <property type="evidence" value="ECO:0007669"/>
    <property type="project" value="TreeGrafter"/>
</dbReference>
<evidence type="ECO:0000313" key="3">
    <source>
        <dbReference type="EMBL" id="HBQ48365.1"/>
    </source>
</evidence>
<dbReference type="InterPro" id="IPR036188">
    <property type="entry name" value="FAD/NAD-bd_sf"/>
</dbReference>
<dbReference type="InterPro" id="IPR002937">
    <property type="entry name" value="Amino_oxidase"/>
</dbReference>
<evidence type="ECO:0000313" key="5">
    <source>
        <dbReference type="Proteomes" id="UP000024547"/>
    </source>
</evidence>
<dbReference type="RefSeq" id="WP_051602798.1">
    <property type="nucleotide sequence ID" value="NZ_AWFH01000045.1"/>
</dbReference>
<keyword evidence="5" id="KW-1185">Reference proteome</keyword>
<reference evidence="4 5" key="1">
    <citation type="journal article" date="2014" name="Antonie Van Leeuwenhoek">
        <title>Hyphomonas beringensis sp. nov. and Hyphomonas chukchiensis sp. nov., isolated from surface seawater of the Bering Sea and Chukchi Sea.</title>
        <authorList>
            <person name="Li C."/>
            <person name="Lai Q."/>
            <person name="Li G."/>
            <person name="Dong C."/>
            <person name="Wang J."/>
            <person name="Liao Y."/>
            <person name="Shao Z."/>
        </authorList>
    </citation>
    <scope>NUCLEOTIDE SEQUENCE [LARGE SCALE GENOMIC DNA]</scope>
    <source>
        <strain evidence="4 5">22II1-22F38</strain>
    </source>
</reference>
<dbReference type="Gene3D" id="3.50.50.60">
    <property type="entry name" value="FAD/NAD(P)-binding domain"/>
    <property type="match status" value="1"/>
</dbReference>
<dbReference type="Proteomes" id="UP000263957">
    <property type="component" value="Unassembled WGS sequence"/>
</dbReference>
<evidence type="ECO:0000313" key="7">
    <source>
        <dbReference type="Proteomes" id="UP000263957"/>
    </source>
</evidence>
<reference evidence="6 7" key="2">
    <citation type="journal article" date="2018" name="Nat. Biotechnol.">
        <title>A standardized bacterial taxonomy based on genome phylogeny substantially revises the tree of life.</title>
        <authorList>
            <person name="Parks D.H."/>
            <person name="Chuvochina M."/>
            <person name="Waite D.W."/>
            <person name="Rinke C."/>
            <person name="Skarshewski A."/>
            <person name="Chaumeil P.A."/>
            <person name="Hugenholtz P."/>
        </authorList>
    </citation>
    <scope>NUCLEOTIDE SEQUENCE [LARGE SCALE GENOMIC DNA]</scope>
    <source>
        <strain evidence="3">UBA10378</strain>
        <strain evidence="2">UBA8557</strain>
    </source>
</reference>
<dbReference type="EMBL" id="DOGS01000117">
    <property type="protein sequence ID" value="HBQ48365.1"/>
    <property type="molecule type" value="Genomic_DNA"/>
</dbReference>
<organism evidence="4 5">
    <name type="scientific">Hyphomonas atlantica</name>
    <dbReference type="NCBI Taxonomy" id="1280948"/>
    <lineage>
        <taxon>Bacteria</taxon>
        <taxon>Pseudomonadati</taxon>
        <taxon>Pseudomonadota</taxon>
        <taxon>Alphaproteobacteria</taxon>
        <taxon>Hyphomonadales</taxon>
        <taxon>Hyphomonadaceae</taxon>
        <taxon>Hyphomonas</taxon>
    </lineage>
</organism>
<dbReference type="GO" id="GO:0008767">
    <property type="term" value="F:UDP-galactopyranose mutase activity"/>
    <property type="evidence" value="ECO:0007669"/>
    <property type="project" value="TreeGrafter"/>
</dbReference>
<dbReference type="eggNOG" id="COG1232">
    <property type="taxonomic scope" value="Bacteria"/>
</dbReference>
<dbReference type="PANTHER" id="PTHR21197">
    <property type="entry name" value="UDP-GALACTOPYRANOSE MUTASE"/>
    <property type="match status" value="1"/>
</dbReference>
<dbReference type="GO" id="GO:0016491">
    <property type="term" value="F:oxidoreductase activity"/>
    <property type="evidence" value="ECO:0007669"/>
    <property type="project" value="InterPro"/>
</dbReference>
<proteinExistence type="predicted"/>
<evidence type="ECO:0000313" key="2">
    <source>
        <dbReference type="EMBL" id="HAE93390.1"/>
    </source>
</evidence>
<dbReference type="Proteomes" id="UP000259173">
    <property type="component" value="Unassembled WGS sequence"/>
</dbReference>